<dbReference type="AlphaFoldDB" id="A0A9P4GMJ6"/>
<name>A0A9P4GMJ6_9PLEO</name>
<dbReference type="EMBL" id="ML976615">
    <property type="protein sequence ID" value="KAF1849163.1"/>
    <property type="molecule type" value="Genomic_DNA"/>
</dbReference>
<evidence type="ECO:0000256" key="1">
    <source>
        <dbReference type="SAM" id="MobiDB-lite"/>
    </source>
</evidence>
<accession>A0A9P4GMJ6</accession>
<organism evidence="3 4">
    <name type="scientific">Cucurbitaria berberidis CBS 394.84</name>
    <dbReference type="NCBI Taxonomy" id="1168544"/>
    <lineage>
        <taxon>Eukaryota</taxon>
        <taxon>Fungi</taxon>
        <taxon>Dikarya</taxon>
        <taxon>Ascomycota</taxon>
        <taxon>Pezizomycotina</taxon>
        <taxon>Dothideomycetes</taxon>
        <taxon>Pleosporomycetidae</taxon>
        <taxon>Pleosporales</taxon>
        <taxon>Pleosporineae</taxon>
        <taxon>Cucurbitariaceae</taxon>
        <taxon>Cucurbitaria</taxon>
    </lineage>
</organism>
<protein>
    <submittedName>
        <fullName evidence="3">Uncharacterized protein</fullName>
    </submittedName>
</protein>
<evidence type="ECO:0000313" key="4">
    <source>
        <dbReference type="Proteomes" id="UP000800039"/>
    </source>
</evidence>
<keyword evidence="4" id="KW-1185">Reference proteome</keyword>
<dbReference type="GeneID" id="63856019"/>
<gene>
    <name evidence="3" type="ORF">K460DRAFT_86489</name>
</gene>
<feature type="compositionally biased region" description="Polar residues" evidence="1">
    <location>
        <begin position="74"/>
        <end position="84"/>
    </location>
</feature>
<sequence length="114" mass="12602">MMWKESGWIVEGVGMLPSQLVSAFVYGYIREYFGMQLRSSAANRRAKSTGVFGSKKTANSAKNCDMWPGRLRRNQQGTPFQLQPSEPEPRGDVAGTVGHVRRFTVGEGGVGYNK</sequence>
<dbReference type="RefSeq" id="XP_040791726.1">
    <property type="nucleotide sequence ID" value="XM_040938762.1"/>
</dbReference>
<keyword evidence="2" id="KW-0812">Transmembrane</keyword>
<evidence type="ECO:0000313" key="3">
    <source>
        <dbReference type="EMBL" id="KAF1849163.1"/>
    </source>
</evidence>
<reference evidence="3" key="1">
    <citation type="submission" date="2020-01" db="EMBL/GenBank/DDBJ databases">
        <authorList>
            <consortium name="DOE Joint Genome Institute"/>
            <person name="Haridas S."/>
            <person name="Albert R."/>
            <person name="Binder M."/>
            <person name="Bloem J."/>
            <person name="Labutti K."/>
            <person name="Salamov A."/>
            <person name="Andreopoulos B."/>
            <person name="Baker S.E."/>
            <person name="Barry K."/>
            <person name="Bills G."/>
            <person name="Bluhm B.H."/>
            <person name="Cannon C."/>
            <person name="Castanera R."/>
            <person name="Culley D.E."/>
            <person name="Daum C."/>
            <person name="Ezra D."/>
            <person name="Gonzalez J.B."/>
            <person name="Henrissat B."/>
            <person name="Kuo A."/>
            <person name="Liang C."/>
            <person name="Lipzen A."/>
            <person name="Lutzoni F."/>
            <person name="Magnuson J."/>
            <person name="Mondo S."/>
            <person name="Nolan M."/>
            <person name="Ohm R."/>
            <person name="Pangilinan J."/>
            <person name="Park H.-J."/>
            <person name="Ramirez L."/>
            <person name="Alfaro M."/>
            <person name="Sun H."/>
            <person name="Tritt A."/>
            <person name="Yoshinaga Y."/>
            <person name="Zwiers L.-H."/>
            <person name="Turgeon B.G."/>
            <person name="Goodwin S.B."/>
            <person name="Spatafora J.W."/>
            <person name="Crous P.W."/>
            <person name="Grigoriev I.V."/>
        </authorList>
    </citation>
    <scope>NUCLEOTIDE SEQUENCE</scope>
    <source>
        <strain evidence="3">CBS 394.84</strain>
    </source>
</reference>
<feature type="region of interest" description="Disordered" evidence="1">
    <location>
        <begin position="48"/>
        <end position="95"/>
    </location>
</feature>
<comment type="caution">
    <text evidence="3">The sequence shown here is derived from an EMBL/GenBank/DDBJ whole genome shotgun (WGS) entry which is preliminary data.</text>
</comment>
<keyword evidence="2" id="KW-1133">Transmembrane helix</keyword>
<keyword evidence="2" id="KW-0472">Membrane</keyword>
<proteinExistence type="predicted"/>
<evidence type="ECO:0000256" key="2">
    <source>
        <dbReference type="SAM" id="Phobius"/>
    </source>
</evidence>
<feature type="transmembrane region" description="Helical" evidence="2">
    <location>
        <begin position="6"/>
        <end position="29"/>
    </location>
</feature>
<dbReference type="Proteomes" id="UP000800039">
    <property type="component" value="Unassembled WGS sequence"/>
</dbReference>